<dbReference type="AlphaFoldDB" id="A0A9P4XVB7"/>
<proteinExistence type="predicted"/>
<feature type="compositionally biased region" description="Acidic residues" evidence="1">
    <location>
        <begin position="333"/>
        <end position="345"/>
    </location>
</feature>
<feature type="compositionally biased region" description="Low complexity" evidence="1">
    <location>
        <begin position="353"/>
        <end position="367"/>
    </location>
</feature>
<sequence length="454" mass="49215">MATAYVATTPTRGGSPASITTPPTPRLGGFGDHWEPYSPAPRKSARLSSQHTTANTTSTSTTHTRTPSPHSSGRTSRPSHNHHTSSAAPTTSKSAERQSDSMSSPPPTSPQKRRQAPSASRSVSGSLTADSIRNAAAVLGHPSKMEAQLSRAAIALPTPAKTPANRHSKQSEKDVTAVARNLFSKQQQQQQQQQEEEQQERQQLSPKKSRANRTNNISLDSFEIHDDGASIEIFTDSENRLPEVDDSTDNPFYGEAGITASTVAVRRSSRNKKNAAVEKEIVEENLKREDGMLYVFRGKRVFRRFTEGEASSRPAVKPRLLFPSTKASKENELIPEEEAETDIDEEQQKPQHVSTSEPETVETPVETTENKVNTPKAPKFAPASPPATSRATRSKKIIADEPTPIKGKGKRAGGRSPFDGWQRTKNSPITSSSHGQKRAGGPLGNDAAAKRAKA</sequence>
<keyword evidence="3" id="KW-1185">Reference proteome</keyword>
<evidence type="ECO:0000256" key="1">
    <source>
        <dbReference type="SAM" id="MobiDB-lite"/>
    </source>
</evidence>
<protein>
    <submittedName>
        <fullName evidence="2">Uncharacterized protein</fullName>
    </submittedName>
</protein>
<dbReference type="EMBL" id="MU032351">
    <property type="protein sequence ID" value="KAF3761471.1"/>
    <property type="molecule type" value="Genomic_DNA"/>
</dbReference>
<dbReference type="Proteomes" id="UP000803844">
    <property type="component" value="Unassembled WGS sequence"/>
</dbReference>
<comment type="caution">
    <text evidence="2">The sequence shown here is derived from an EMBL/GenBank/DDBJ whole genome shotgun (WGS) entry which is preliminary data.</text>
</comment>
<feature type="compositionally biased region" description="Polar residues" evidence="1">
    <location>
        <begin position="117"/>
        <end position="129"/>
    </location>
</feature>
<feature type="region of interest" description="Disordered" evidence="1">
    <location>
        <begin position="306"/>
        <end position="454"/>
    </location>
</feature>
<reference evidence="2" key="1">
    <citation type="journal article" date="2020" name="Phytopathology">
        <title>Genome sequence of the chestnut blight fungus Cryphonectria parasitica EP155: A fundamental resource for an archetypical invasive plant pathogen.</title>
        <authorList>
            <person name="Crouch J.A."/>
            <person name="Dawe A."/>
            <person name="Aerts A."/>
            <person name="Barry K."/>
            <person name="Churchill A.C.L."/>
            <person name="Grimwood J."/>
            <person name="Hillman B."/>
            <person name="Milgroom M.G."/>
            <person name="Pangilinan J."/>
            <person name="Smith M."/>
            <person name="Salamov A."/>
            <person name="Schmutz J."/>
            <person name="Yadav J."/>
            <person name="Grigoriev I.V."/>
            <person name="Nuss D."/>
        </authorList>
    </citation>
    <scope>NUCLEOTIDE SEQUENCE</scope>
    <source>
        <strain evidence="2">EP155</strain>
    </source>
</reference>
<evidence type="ECO:0000313" key="3">
    <source>
        <dbReference type="Proteomes" id="UP000803844"/>
    </source>
</evidence>
<feature type="region of interest" description="Disordered" evidence="1">
    <location>
        <begin position="1"/>
        <end position="129"/>
    </location>
</feature>
<gene>
    <name evidence="2" type="ORF">M406DRAFT_353112</name>
</gene>
<organism evidence="2 3">
    <name type="scientific">Cryphonectria parasitica (strain ATCC 38755 / EP155)</name>
    <dbReference type="NCBI Taxonomy" id="660469"/>
    <lineage>
        <taxon>Eukaryota</taxon>
        <taxon>Fungi</taxon>
        <taxon>Dikarya</taxon>
        <taxon>Ascomycota</taxon>
        <taxon>Pezizomycotina</taxon>
        <taxon>Sordariomycetes</taxon>
        <taxon>Sordariomycetidae</taxon>
        <taxon>Diaporthales</taxon>
        <taxon>Cryphonectriaceae</taxon>
        <taxon>Cryphonectria-Endothia species complex</taxon>
        <taxon>Cryphonectria</taxon>
    </lineage>
</organism>
<evidence type="ECO:0000313" key="2">
    <source>
        <dbReference type="EMBL" id="KAF3761471.1"/>
    </source>
</evidence>
<feature type="compositionally biased region" description="Low complexity" evidence="1">
    <location>
        <begin position="48"/>
        <end position="72"/>
    </location>
</feature>
<dbReference type="RefSeq" id="XP_040772450.1">
    <property type="nucleotide sequence ID" value="XM_040922740.1"/>
</dbReference>
<name>A0A9P4XVB7_CRYP1</name>
<feature type="compositionally biased region" description="Low complexity" evidence="1">
    <location>
        <begin position="84"/>
        <end position="93"/>
    </location>
</feature>
<dbReference type="OrthoDB" id="5398515at2759"/>
<feature type="compositionally biased region" description="Polar residues" evidence="1">
    <location>
        <begin position="1"/>
        <end position="21"/>
    </location>
</feature>
<accession>A0A9P4XVB7</accession>
<feature type="compositionally biased region" description="Low complexity" evidence="1">
    <location>
        <begin position="374"/>
        <end position="391"/>
    </location>
</feature>
<dbReference type="GeneID" id="63839869"/>
<feature type="region of interest" description="Disordered" evidence="1">
    <location>
        <begin position="150"/>
        <end position="220"/>
    </location>
</feature>
<feature type="compositionally biased region" description="Polar residues" evidence="1">
    <location>
        <begin position="423"/>
        <end position="434"/>
    </location>
</feature>
<feature type="region of interest" description="Disordered" evidence="1">
    <location>
        <begin position="236"/>
        <end position="255"/>
    </location>
</feature>